<dbReference type="GO" id="GO:0005737">
    <property type="term" value="C:cytoplasm"/>
    <property type="evidence" value="ECO:0007669"/>
    <property type="project" value="UniProtKB-SubCell"/>
</dbReference>
<keyword evidence="1 8" id="KW-0963">Cytoplasm</keyword>
<proteinExistence type="inferred from homology"/>
<dbReference type="HAMAP" id="MF_00421">
    <property type="entry name" value="PurQ"/>
    <property type="match status" value="1"/>
</dbReference>
<comment type="catalytic activity">
    <reaction evidence="8">
        <text>L-glutamine + H2O = L-glutamate + NH4(+)</text>
        <dbReference type="Rhea" id="RHEA:15889"/>
        <dbReference type="ChEBI" id="CHEBI:15377"/>
        <dbReference type="ChEBI" id="CHEBI:28938"/>
        <dbReference type="ChEBI" id="CHEBI:29985"/>
        <dbReference type="ChEBI" id="CHEBI:58359"/>
        <dbReference type="EC" id="3.5.1.2"/>
    </reaction>
</comment>
<dbReference type="AlphaFoldDB" id="A0A497XQ87"/>
<dbReference type="NCBIfam" id="TIGR01737">
    <property type="entry name" value="FGAM_synth_I"/>
    <property type="match status" value="1"/>
</dbReference>
<dbReference type="SUPFAM" id="SSF52317">
    <property type="entry name" value="Class I glutamine amidotransferase-like"/>
    <property type="match status" value="1"/>
</dbReference>
<dbReference type="EC" id="3.5.1.2" evidence="8"/>
<gene>
    <name evidence="8" type="primary">purQ</name>
    <name evidence="9" type="ORF">BCF55_1444</name>
</gene>
<comment type="subunit">
    <text evidence="8">Part of the FGAM synthase complex composed of 1 PurL, 1 PurQ and 2 PurS subunits.</text>
</comment>
<keyword evidence="7 8" id="KW-0315">Glutamine amidotransferase</keyword>
<organism evidence="9 10">
    <name type="scientific">Hydrogenivirga caldilitoris</name>
    <dbReference type="NCBI Taxonomy" id="246264"/>
    <lineage>
        <taxon>Bacteria</taxon>
        <taxon>Pseudomonadati</taxon>
        <taxon>Aquificota</taxon>
        <taxon>Aquificia</taxon>
        <taxon>Aquificales</taxon>
        <taxon>Aquificaceae</taxon>
        <taxon>Hydrogenivirga</taxon>
    </lineage>
</organism>
<keyword evidence="3 8" id="KW-0547">Nucleotide-binding</keyword>
<feature type="active site" evidence="8">
    <location>
        <position position="203"/>
    </location>
</feature>
<comment type="pathway">
    <text evidence="8">Purine metabolism; IMP biosynthesis via de novo pathway; 5-amino-1-(5-phospho-D-ribosyl)imidazole from N(2)-formyl-N(1)-(5-phospho-D-ribosyl)glycinamide: step 1/2.</text>
</comment>
<dbReference type="Gene3D" id="3.40.50.880">
    <property type="match status" value="1"/>
</dbReference>
<keyword evidence="6 8" id="KW-0067">ATP-binding</keyword>
<evidence type="ECO:0000313" key="9">
    <source>
        <dbReference type="EMBL" id="RLJ71147.1"/>
    </source>
</evidence>
<evidence type="ECO:0000256" key="5">
    <source>
        <dbReference type="ARBA" id="ARBA00022801"/>
    </source>
</evidence>
<comment type="function">
    <text evidence="8">Part of the phosphoribosylformylglycinamidine synthase complex involved in the purines biosynthetic pathway. Catalyzes the ATP-dependent conversion of formylglycinamide ribonucleotide (FGAR) and glutamine to yield formylglycinamidine ribonucleotide (FGAM) and glutamate. The FGAM synthase complex is composed of three subunits. PurQ produces an ammonia molecule by converting glutamine to glutamate. PurL transfers the ammonia molecule to FGAR to form FGAM in an ATP-dependent manner. PurS interacts with PurQ and PurL and is thought to assist in the transfer of the ammonia molecule from PurQ to PurL.</text>
</comment>
<dbReference type="InterPro" id="IPR029062">
    <property type="entry name" value="Class_I_gatase-like"/>
</dbReference>
<evidence type="ECO:0000256" key="1">
    <source>
        <dbReference type="ARBA" id="ARBA00022490"/>
    </source>
</evidence>
<keyword evidence="4 8" id="KW-0658">Purine biosynthesis</keyword>
<keyword evidence="5 8" id="KW-0378">Hydrolase</keyword>
<evidence type="ECO:0000256" key="3">
    <source>
        <dbReference type="ARBA" id="ARBA00022741"/>
    </source>
</evidence>
<dbReference type="SMART" id="SM01211">
    <property type="entry name" value="GATase_5"/>
    <property type="match status" value="1"/>
</dbReference>
<dbReference type="GO" id="GO:0005524">
    <property type="term" value="F:ATP binding"/>
    <property type="evidence" value="ECO:0007669"/>
    <property type="project" value="UniProtKB-KW"/>
</dbReference>
<evidence type="ECO:0000256" key="7">
    <source>
        <dbReference type="ARBA" id="ARBA00022962"/>
    </source>
</evidence>
<comment type="subcellular location">
    <subcellularLocation>
        <location evidence="8">Cytoplasm</location>
    </subcellularLocation>
</comment>
<evidence type="ECO:0000256" key="6">
    <source>
        <dbReference type="ARBA" id="ARBA00022840"/>
    </source>
</evidence>
<evidence type="ECO:0000256" key="4">
    <source>
        <dbReference type="ARBA" id="ARBA00022755"/>
    </source>
</evidence>
<dbReference type="InterPro" id="IPR010075">
    <property type="entry name" value="PRibForGlyAmidine_synth_PurQ"/>
</dbReference>
<dbReference type="GO" id="GO:0004359">
    <property type="term" value="F:glutaminase activity"/>
    <property type="evidence" value="ECO:0007669"/>
    <property type="project" value="UniProtKB-EC"/>
</dbReference>
<dbReference type="EMBL" id="RCCJ01000001">
    <property type="protein sequence ID" value="RLJ71147.1"/>
    <property type="molecule type" value="Genomic_DNA"/>
</dbReference>
<dbReference type="EC" id="6.3.5.3" evidence="8"/>
<dbReference type="PIRSF" id="PIRSF001586">
    <property type="entry name" value="FGAM_synth_I"/>
    <property type="match status" value="1"/>
</dbReference>
<comment type="catalytic activity">
    <reaction evidence="8">
        <text>N(2)-formyl-N(1)-(5-phospho-beta-D-ribosyl)glycinamide + L-glutamine + ATP + H2O = 2-formamido-N(1)-(5-O-phospho-beta-D-ribosyl)acetamidine + L-glutamate + ADP + phosphate + H(+)</text>
        <dbReference type="Rhea" id="RHEA:17129"/>
        <dbReference type="ChEBI" id="CHEBI:15377"/>
        <dbReference type="ChEBI" id="CHEBI:15378"/>
        <dbReference type="ChEBI" id="CHEBI:29985"/>
        <dbReference type="ChEBI" id="CHEBI:30616"/>
        <dbReference type="ChEBI" id="CHEBI:43474"/>
        <dbReference type="ChEBI" id="CHEBI:58359"/>
        <dbReference type="ChEBI" id="CHEBI:147286"/>
        <dbReference type="ChEBI" id="CHEBI:147287"/>
        <dbReference type="ChEBI" id="CHEBI:456216"/>
        <dbReference type="EC" id="6.3.5.3"/>
    </reaction>
</comment>
<reference evidence="9 10" key="1">
    <citation type="submission" date="2018-10" db="EMBL/GenBank/DDBJ databases">
        <title>Genomic Encyclopedia of Archaeal and Bacterial Type Strains, Phase II (KMG-II): from individual species to whole genera.</title>
        <authorList>
            <person name="Goeker M."/>
        </authorList>
    </citation>
    <scope>NUCLEOTIDE SEQUENCE [LARGE SCALE GENOMIC DNA]</scope>
    <source>
        <strain evidence="9 10">DSM 16510</strain>
    </source>
</reference>
<comment type="caution">
    <text evidence="9">The sequence shown here is derived from an EMBL/GenBank/DDBJ whole genome shotgun (WGS) entry which is preliminary data.</text>
</comment>
<dbReference type="GO" id="GO:0006189">
    <property type="term" value="P:'de novo' IMP biosynthetic process"/>
    <property type="evidence" value="ECO:0007669"/>
    <property type="project" value="UniProtKB-UniRule"/>
</dbReference>
<feature type="active site" evidence="8">
    <location>
        <position position="205"/>
    </location>
</feature>
<dbReference type="Pfam" id="PF13507">
    <property type="entry name" value="GATase_5"/>
    <property type="match status" value="1"/>
</dbReference>
<feature type="active site" description="Nucleophile" evidence="8">
    <location>
        <position position="86"/>
    </location>
</feature>
<dbReference type="PROSITE" id="PS51273">
    <property type="entry name" value="GATASE_TYPE_1"/>
    <property type="match status" value="1"/>
</dbReference>
<dbReference type="Proteomes" id="UP000267841">
    <property type="component" value="Unassembled WGS sequence"/>
</dbReference>
<dbReference type="PANTHER" id="PTHR47552:SF1">
    <property type="entry name" value="PHOSPHORIBOSYLFORMYLGLYCINAMIDINE SYNTHASE SUBUNIT PURQ"/>
    <property type="match status" value="1"/>
</dbReference>
<protein>
    <recommendedName>
        <fullName evidence="8">Phosphoribosylformylglycinamidine synthase subunit PurQ</fullName>
        <shortName evidence="8">FGAM synthase</shortName>
        <ecNumber evidence="8">6.3.5.3</ecNumber>
    </recommendedName>
    <alternativeName>
        <fullName evidence="8">Formylglycinamide ribonucleotide amidotransferase subunit I</fullName>
        <shortName evidence="8">FGAR amidotransferase I</shortName>
        <shortName evidence="8">FGAR-AT I</shortName>
    </alternativeName>
    <alternativeName>
        <fullName evidence="8">Glutaminase PurQ</fullName>
        <ecNumber evidence="8">3.5.1.2</ecNumber>
    </alternativeName>
    <alternativeName>
        <fullName evidence="8">Phosphoribosylformylglycinamidine synthase subunit I</fullName>
    </alternativeName>
</protein>
<dbReference type="CDD" id="cd01740">
    <property type="entry name" value="GATase1_FGAR_AT"/>
    <property type="match status" value="1"/>
</dbReference>
<keyword evidence="10" id="KW-1185">Reference proteome</keyword>
<evidence type="ECO:0000256" key="2">
    <source>
        <dbReference type="ARBA" id="ARBA00022598"/>
    </source>
</evidence>
<accession>A0A497XQ87</accession>
<dbReference type="GO" id="GO:0004642">
    <property type="term" value="F:phosphoribosylformylglycinamidine synthase activity"/>
    <property type="evidence" value="ECO:0007669"/>
    <property type="project" value="UniProtKB-UniRule"/>
</dbReference>
<keyword evidence="2 8" id="KW-0436">Ligase</keyword>
<evidence type="ECO:0000313" key="10">
    <source>
        <dbReference type="Proteomes" id="UP000267841"/>
    </source>
</evidence>
<dbReference type="RefSeq" id="WP_121012069.1">
    <property type="nucleotide sequence ID" value="NZ_RCCJ01000001.1"/>
</dbReference>
<dbReference type="UniPathway" id="UPA00074">
    <property type="reaction ID" value="UER00128"/>
</dbReference>
<evidence type="ECO:0000256" key="8">
    <source>
        <dbReference type="HAMAP-Rule" id="MF_00421"/>
    </source>
</evidence>
<dbReference type="OrthoDB" id="9804441at2"/>
<name>A0A497XQ87_9AQUI</name>
<dbReference type="NCBIfam" id="NF002957">
    <property type="entry name" value="PRK03619.1"/>
    <property type="match status" value="1"/>
</dbReference>
<sequence length="227" mass="25641">MKFAVCVFPGSNCDYDTYYVIRDVLERDVEFVFYNEKDLSRYDCIILPGGFSFGDYLRPGALAAKTPLAEAVYESAQRGKFVIGICNGFQILTELHLLPGALLPNLNMRFICKDVFLRVENGETPFTREFDRGDVLRIPIAHHDGRYYVSEAELKEMEERGQILFRYVDTEGKPTESANPNGSVSNIAGVMNKEGNVFGMMPHPERASEDILGSHDGLMLWYSLISE</sequence>
<dbReference type="PANTHER" id="PTHR47552">
    <property type="entry name" value="PHOSPHORIBOSYLFORMYLGLYCINAMIDINE SYNTHASE SUBUNIT PURQ"/>
    <property type="match status" value="1"/>
</dbReference>